<dbReference type="Proteomes" id="UP000273083">
    <property type="component" value="Unassembled WGS sequence"/>
</dbReference>
<dbReference type="AlphaFoldDB" id="A0A3N1XCA1"/>
<reference evidence="2 3" key="1">
    <citation type="submission" date="2018-11" db="EMBL/GenBank/DDBJ databases">
        <title>Genomic Encyclopedia of Type Strains, Phase IV (KMG-IV): sequencing the most valuable type-strain genomes for metagenomic binning, comparative biology and taxonomic classification.</title>
        <authorList>
            <person name="Goeker M."/>
        </authorList>
    </citation>
    <scope>NUCLEOTIDE SEQUENCE [LARGE SCALE GENOMIC DNA]</scope>
    <source>
        <strain evidence="2 3">DSM 26537</strain>
    </source>
</reference>
<dbReference type="RefSeq" id="WP_123610647.1">
    <property type="nucleotide sequence ID" value="NZ_RJVG01000013.1"/>
</dbReference>
<keyword evidence="1" id="KW-0812">Transmembrane</keyword>
<keyword evidence="1" id="KW-1133">Transmembrane helix</keyword>
<feature type="transmembrane region" description="Helical" evidence="1">
    <location>
        <begin position="50"/>
        <end position="75"/>
    </location>
</feature>
<evidence type="ECO:0000313" key="2">
    <source>
        <dbReference type="EMBL" id="ROR23648.1"/>
    </source>
</evidence>
<feature type="transmembrane region" description="Helical" evidence="1">
    <location>
        <begin position="145"/>
        <end position="174"/>
    </location>
</feature>
<protein>
    <recommendedName>
        <fullName evidence="4">ABC-2 family transporter</fullName>
    </recommendedName>
</protein>
<feature type="transmembrane region" description="Helical" evidence="1">
    <location>
        <begin position="186"/>
        <end position="212"/>
    </location>
</feature>
<feature type="transmembrane region" description="Helical" evidence="1">
    <location>
        <begin position="96"/>
        <end position="125"/>
    </location>
</feature>
<evidence type="ECO:0000313" key="3">
    <source>
        <dbReference type="Proteomes" id="UP000273083"/>
    </source>
</evidence>
<dbReference type="OrthoDB" id="9816138at2"/>
<evidence type="ECO:0000256" key="1">
    <source>
        <dbReference type="SAM" id="Phobius"/>
    </source>
</evidence>
<accession>A0A3N1XCA1</accession>
<name>A0A3N1XCA1_9FIRM</name>
<proteinExistence type="predicted"/>
<comment type="caution">
    <text evidence="2">The sequence shown here is derived from an EMBL/GenBank/DDBJ whole genome shotgun (WGS) entry which is preliminary data.</text>
</comment>
<keyword evidence="1" id="KW-0472">Membrane</keyword>
<dbReference type="EMBL" id="RJVG01000013">
    <property type="protein sequence ID" value="ROR23648.1"/>
    <property type="molecule type" value="Genomic_DNA"/>
</dbReference>
<gene>
    <name evidence="2" type="ORF">EDD66_11343</name>
</gene>
<keyword evidence="3" id="KW-1185">Reference proteome</keyword>
<feature type="transmembrane region" description="Helical" evidence="1">
    <location>
        <begin position="12"/>
        <end position="30"/>
    </location>
</feature>
<sequence length="258" mass="28938">MLSKLIKHEFKATARYFTLIFLVALILTPVTKIIVSLDIYKGFLQVIPTFFIMAYVFSLIGIAIVSVVVIIIRFYQNLISSEGYLMNTLPVTSSQLIISKVVAAFTWTVVSIVFIIASLIFFAYFPELNNSGKNFDWMFQIQNDFGKLGITFIIQFVILATIGILSNILYIYVSIAIGQMISRNKIIGAIAAAIVINIITQIFSALFLIPIVFLGVNVNDPSIIVQWIFPMSIAATAIMTVIYYLVTVYIMKKKLNLD</sequence>
<evidence type="ECO:0008006" key="4">
    <source>
        <dbReference type="Google" id="ProtNLM"/>
    </source>
</evidence>
<organism evidence="2 3">
    <name type="scientific">Mobilisporobacter senegalensis</name>
    <dbReference type="NCBI Taxonomy" id="1329262"/>
    <lineage>
        <taxon>Bacteria</taxon>
        <taxon>Bacillati</taxon>
        <taxon>Bacillota</taxon>
        <taxon>Clostridia</taxon>
        <taxon>Lachnospirales</taxon>
        <taxon>Lachnospiraceae</taxon>
        <taxon>Mobilisporobacter</taxon>
    </lineage>
</organism>
<feature type="transmembrane region" description="Helical" evidence="1">
    <location>
        <begin position="224"/>
        <end position="246"/>
    </location>
</feature>